<evidence type="ECO:0000259" key="6">
    <source>
        <dbReference type="PROSITE" id="PS51184"/>
    </source>
</evidence>
<evidence type="ECO:0000313" key="7">
    <source>
        <dbReference type="EMBL" id="EFJ31232.1"/>
    </source>
</evidence>
<keyword evidence="3" id="KW-0805">Transcription regulation</keyword>
<reference evidence="7 8" key="1">
    <citation type="journal article" date="2011" name="Science">
        <title>The Selaginella genome identifies genetic changes associated with the evolution of vascular plants.</title>
        <authorList>
            <person name="Banks J.A."/>
            <person name="Nishiyama T."/>
            <person name="Hasebe M."/>
            <person name="Bowman J.L."/>
            <person name="Gribskov M."/>
            <person name="dePamphilis C."/>
            <person name="Albert V.A."/>
            <person name="Aono N."/>
            <person name="Aoyama T."/>
            <person name="Ambrose B.A."/>
            <person name="Ashton N.W."/>
            <person name="Axtell M.J."/>
            <person name="Barker E."/>
            <person name="Barker M.S."/>
            <person name="Bennetzen J.L."/>
            <person name="Bonawitz N.D."/>
            <person name="Chapple C."/>
            <person name="Cheng C."/>
            <person name="Correa L.G."/>
            <person name="Dacre M."/>
            <person name="DeBarry J."/>
            <person name="Dreyer I."/>
            <person name="Elias M."/>
            <person name="Engstrom E.M."/>
            <person name="Estelle M."/>
            <person name="Feng L."/>
            <person name="Finet C."/>
            <person name="Floyd S.K."/>
            <person name="Frommer W.B."/>
            <person name="Fujita T."/>
            <person name="Gramzow L."/>
            <person name="Gutensohn M."/>
            <person name="Harholt J."/>
            <person name="Hattori M."/>
            <person name="Heyl A."/>
            <person name="Hirai T."/>
            <person name="Hiwatashi Y."/>
            <person name="Ishikawa M."/>
            <person name="Iwata M."/>
            <person name="Karol K.G."/>
            <person name="Koehler B."/>
            <person name="Kolukisaoglu U."/>
            <person name="Kubo M."/>
            <person name="Kurata T."/>
            <person name="Lalonde S."/>
            <person name="Li K."/>
            <person name="Li Y."/>
            <person name="Litt A."/>
            <person name="Lyons E."/>
            <person name="Manning G."/>
            <person name="Maruyama T."/>
            <person name="Michael T.P."/>
            <person name="Mikami K."/>
            <person name="Miyazaki S."/>
            <person name="Morinaga S."/>
            <person name="Murata T."/>
            <person name="Mueller-Roeber B."/>
            <person name="Nelson D.R."/>
            <person name="Obara M."/>
            <person name="Oguri Y."/>
            <person name="Olmstead R.G."/>
            <person name="Onodera N."/>
            <person name="Petersen B.L."/>
            <person name="Pils B."/>
            <person name="Prigge M."/>
            <person name="Rensing S.A."/>
            <person name="Riano-Pachon D.M."/>
            <person name="Roberts A.W."/>
            <person name="Sato Y."/>
            <person name="Scheller H.V."/>
            <person name="Schulz B."/>
            <person name="Schulz C."/>
            <person name="Shakirov E.V."/>
            <person name="Shibagaki N."/>
            <person name="Shinohara N."/>
            <person name="Shippen D.E."/>
            <person name="Soerensen I."/>
            <person name="Sotooka R."/>
            <person name="Sugimoto N."/>
            <person name="Sugita M."/>
            <person name="Sumikawa N."/>
            <person name="Tanurdzic M."/>
            <person name="Theissen G."/>
            <person name="Ulvskov P."/>
            <person name="Wakazuki S."/>
            <person name="Weng J.K."/>
            <person name="Willats W.W."/>
            <person name="Wipf D."/>
            <person name="Wolf P.G."/>
            <person name="Yang L."/>
            <person name="Zimmer A.D."/>
            <person name="Zhu Q."/>
            <person name="Mitros T."/>
            <person name="Hellsten U."/>
            <person name="Loque D."/>
            <person name="Otillar R."/>
            <person name="Salamov A."/>
            <person name="Schmutz J."/>
            <person name="Shapiro H."/>
            <person name="Lindquist E."/>
            <person name="Lucas S."/>
            <person name="Rokhsar D."/>
            <person name="Grigoriev I.V."/>
        </authorList>
    </citation>
    <scope>NUCLEOTIDE SEQUENCE [LARGE SCALE GENOMIC DNA]</scope>
</reference>
<comment type="subcellular location">
    <subcellularLocation>
        <location evidence="3">Nucleus</location>
    </subcellularLocation>
</comment>
<dbReference type="InterPro" id="IPR003347">
    <property type="entry name" value="JmjC_dom"/>
</dbReference>
<accession>D8R9X2</accession>
<dbReference type="Gramene" id="EFJ31232">
    <property type="protein sequence ID" value="EFJ31232"/>
    <property type="gene ID" value="SELMODRAFT_408768"/>
</dbReference>
<dbReference type="PANTHER" id="PTHR13096:SF9">
    <property type="entry name" value="BIFUNCTIONAL LYSINE-SPECIFIC DEMETHYLASE AND HISTIDYL-HYDROXYLASE"/>
    <property type="match status" value="1"/>
</dbReference>
<dbReference type="GO" id="GO:0051864">
    <property type="term" value="F:histone H3K36 demethylase activity"/>
    <property type="evidence" value="ECO:0000318"/>
    <property type="project" value="GO_Central"/>
</dbReference>
<keyword evidence="3" id="KW-0223">Dioxygenase</keyword>
<organism evidence="8">
    <name type="scientific">Selaginella moellendorffii</name>
    <name type="common">Spikemoss</name>
    <dbReference type="NCBI Taxonomy" id="88036"/>
    <lineage>
        <taxon>Eukaryota</taxon>
        <taxon>Viridiplantae</taxon>
        <taxon>Streptophyta</taxon>
        <taxon>Embryophyta</taxon>
        <taxon>Tracheophyta</taxon>
        <taxon>Lycopodiopsida</taxon>
        <taxon>Selaginellales</taxon>
        <taxon>Selaginellaceae</taxon>
        <taxon>Selaginella</taxon>
    </lineage>
</organism>
<feature type="chain" id="PRO_5003121635" description="Bifunctional lysine-specific demethylase and histidyl-hydroxylase" evidence="5">
    <location>
        <begin position="19"/>
        <end position="895"/>
    </location>
</feature>
<dbReference type="GO" id="GO:0005730">
    <property type="term" value="C:nucleolus"/>
    <property type="evidence" value="ECO:0000318"/>
    <property type="project" value="GO_Central"/>
</dbReference>
<feature type="compositionally biased region" description="Polar residues" evidence="4">
    <location>
        <begin position="681"/>
        <end position="690"/>
    </location>
</feature>
<keyword evidence="3" id="KW-0539">Nucleus</keyword>
<feature type="region of interest" description="Disordered" evidence="4">
    <location>
        <begin position="681"/>
        <end position="719"/>
    </location>
</feature>
<evidence type="ECO:0000313" key="8">
    <source>
        <dbReference type="Proteomes" id="UP000001514"/>
    </source>
</evidence>
<feature type="domain" description="JmjC" evidence="6">
    <location>
        <begin position="230"/>
        <end position="387"/>
    </location>
</feature>
<dbReference type="Pfam" id="PF08007">
    <property type="entry name" value="JmjC_2"/>
    <property type="match status" value="1"/>
</dbReference>
<comment type="similarity">
    <text evidence="3">Belongs to the ROX family.</text>
</comment>
<dbReference type="GO" id="GO:0005506">
    <property type="term" value="F:iron ion binding"/>
    <property type="evidence" value="ECO:0007669"/>
    <property type="project" value="UniProtKB-UniRule"/>
</dbReference>
<protein>
    <recommendedName>
        <fullName evidence="3">Bifunctional lysine-specific demethylase and histidyl-hydroxylase</fullName>
        <ecNumber evidence="3">1.14.11.-</ecNumber>
    </recommendedName>
</protein>
<keyword evidence="5" id="KW-0732">Signal</keyword>
<evidence type="ECO:0000256" key="3">
    <source>
        <dbReference type="RuleBase" id="RU366061"/>
    </source>
</evidence>
<gene>
    <name evidence="7" type="ORF">SELMODRAFT_408768</name>
</gene>
<dbReference type="EC" id="1.14.11.-" evidence="3"/>
<dbReference type="GO" id="GO:0032453">
    <property type="term" value="F:histone H3K4 demethylase activity"/>
    <property type="evidence" value="ECO:0000318"/>
    <property type="project" value="GO_Central"/>
</dbReference>
<dbReference type="InParanoid" id="D8R9X2"/>
<dbReference type="STRING" id="88036.D8R9X2"/>
<dbReference type="eggNOG" id="KOG3706">
    <property type="taxonomic scope" value="Eukaryota"/>
</dbReference>
<dbReference type="SUPFAM" id="SSF51197">
    <property type="entry name" value="Clavaminate synthase-like"/>
    <property type="match status" value="1"/>
</dbReference>
<evidence type="ECO:0000256" key="5">
    <source>
        <dbReference type="SAM" id="SignalP"/>
    </source>
</evidence>
<comment type="function">
    <text evidence="3">Oxygenase that can act as both a histone lysine demethylase and a ribosomal histidine hydroxylase.</text>
</comment>
<dbReference type="InterPro" id="IPR039994">
    <property type="entry name" value="NO66-like"/>
</dbReference>
<dbReference type="KEGG" id="smo:SELMODRAFT_408768"/>
<feature type="region of interest" description="Disordered" evidence="4">
    <location>
        <begin position="873"/>
        <end position="895"/>
    </location>
</feature>
<dbReference type="EMBL" id="GL377574">
    <property type="protein sequence ID" value="EFJ31232.1"/>
    <property type="molecule type" value="Genomic_DNA"/>
</dbReference>
<dbReference type="HOGENOM" id="CLU_323237_0_0_1"/>
<evidence type="ECO:0000256" key="1">
    <source>
        <dbReference type="ARBA" id="ARBA00022723"/>
    </source>
</evidence>
<keyword evidence="3" id="KW-0560">Oxidoreductase</keyword>
<evidence type="ECO:0000256" key="2">
    <source>
        <dbReference type="ARBA" id="ARBA00023004"/>
    </source>
</evidence>
<keyword evidence="2 3" id="KW-0408">Iron</keyword>
<dbReference type="Proteomes" id="UP000001514">
    <property type="component" value="Unassembled WGS sequence"/>
</dbReference>
<feature type="region of interest" description="Disordered" evidence="4">
    <location>
        <begin position="342"/>
        <end position="366"/>
    </location>
</feature>
<dbReference type="PROSITE" id="PS51184">
    <property type="entry name" value="JMJC"/>
    <property type="match status" value="1"/>
</dbReference>
<sequence>MDYFLSLFISLADSLSSAWNCDIEEHFGDALRVADSLLQEHYEVTIQRVPREIACTSYSKLRRVWKDILEGDGGSTSTRHLLAKLLALLGLELELPVSKDLGRHTFLENSQEFFEKGWERSPAVITNGTGRVFEALRKDFPAQDSSELLRTLVGASISCPPVSSDELDPCQLFKEIHDDLGRPLIYQQDIRLVKCTTGDCVEQHYFSRNGEGQIVRVEDCIKAFELGYTVAVRGIEFRSKVVAELAQSLGFQLGQASIGANLYLTPSNAQGLGRHYDDHCVFVVQLAGTKRWSINPAATVVLPRLYAPRLVPKAEVQSRELAESVLTEGSALYIPRGFAHQASTSEDGNTSKSPGRGKRKHCTLKTTTGNCPTTTSKFSLHLTFGVEVELPFEWQGFIHIALHLWFLRENPPQSRDSRLCKTLLHFTVWSMADNAVRELRKACSVAMPATYNKSHATFKELIKKIASHAEESERAINGEECAAGLSWLGHLPGTQSLETDFKLAIDSTIKEDRFPEMYVTARANFVVRALYDDAVFSEARESFALIECVSQAVQAVTTWNTDLATAREAFVVRPTGHCREGKLRAFNCSHAEPRHRAVGIQEARREILLVASHDRHWQAGVHSALVTGRVSLPENSSNVAGQLVELEADIEMCEAVVRGDPVAVNFGVGLSHRLSLSIRSPTSGSLQTAPSPEGRVTALPSSWSSSNRRSRPKLQRSGTELSWVVSEQDSQRLHPRKVALEARAALGLSDEVGVYVEIGVGDNAEVLVPLAVEVEDASIATDEAGVLADRSWPVTPPDICETRRKEEEATIKVDSSKLETLILTAASGASVAIDAALIGTPPGTGKDEIEAPAVRVCSANYLGGLRSWQELDHSGEAAGSKDQKELRKLHRQKQS</sequence>
<keyword evidence="8" id="KW-1185">Reference proteome</keyword>
<name>D8R9X2_SELML</name>
<comment type="cofactor">
    <cofactor evidence="3">
        <name>Fe(2+)</name>
        <dbReference type="ChEBI" id="CHEBI:29033"/>
    </cofactor>
    <text evidence="3">Binds 1 Fe(2+) ion per subunit.</text>
</comment>
<feature type="signal peptide" evidence="5">
    <location>
        <begin position="1"/>
        <end position="18"/>
    </location>
</feature>
<evidence type="ECO:0000256" key="4">
    <source>
        <dbReference type="SAM" id="MobiDB-lite"/>
    </source>
</evidence>
<keyword evidence="3" id="KW-0804">Transcription</keyword>
<dbReference type="PANTHER" id="PTHR13096">
    <property type="entry name" value="MINA53 MYC INDUCED NUCLEAR ANTIGEN"/>
    <property type="match status" value="1"/>
</dbReference>
<dbReference type="AlphaFoldDB" id="D8R9X2"/>
<dbReference type="Gene3D" id="2.60.120.650">
    <property type="entry name" value="Cupin"/>
    <property type="match status" value="1"/>
</dbReference>
<proteinExistence type="inferred from homology"/>
<keyword evidence="1 3" id="KW-0479">Metal-binding</keyword>
<feature type="compositionally biased region" description="Polar residues" evidence="4">
    <location>
        <begin position="342"/>
        <end position="353"/>
    </location>
</feature>
<feature type="compositionally biased region" description="Basic and acidic residues" evidence="4">
    <location>
        <begin position="873"/>
        <end position="886"/>
    </location>
</feature>